<accession>A0A418SDZ1</accession>
<dbReference type="RefSeq" id="WP_119839983.1">
    <property type="nucleotide sequence ID" value="NZ_CP060436.1"/>
</dbReference>
<dbReference type="EC" id="6.2.1.3" evidence="3"/>
<dbReference type="PANTHER" id="PTHR43352">
    <property type="entry name" value="ACETYL-COA SYNTHETASE"/>
    <property type="match status" value="1"/>
</dbReference>
<dbReference type="AlphaFoldDB" id="A0A418SDZ1"/>
<dbReference type="PANTHER" id="PTHR43352:SF1">
    <property type="entry name" value="ANTHRANILATE--COA LIGASE"/>
    <property type="match status" value="1"/>
</dbReference>
<organism evidence="3 4">
    <name type="scientific">Pseudooceanicola algae</name>
    <dbReference type="NCBI Taxonomy" id="1537215"/>
    <lineage>
        <taxon>Bacteria</taxon>
        <taxon>Pseudomonadati</taxon>
        <taxon>Pseudomonadota</taxon>
        <taxon>Alphaproteobacteria</taxon>
        <taxon>Rhodobacterales</taxon>
        <taxon>Paracoccaceae</taxon>
        <taxon>Pseudooceanicola</taxon>
    </lineage>
</organism>
<dbReference type="InterPro" id="IPR000873">
    <property type="entry name" value="AMP-dep_synth/lig_dom"/>
</dbReference>
<evidence type="ECO:0000256" key="1">
    <source>
        <dbReference type="ARBA" id="ARBA00022598"/>
    </source>
</evidence>
<sequence length="518" mass="54873">MLSVTDPGPNRPCPRAFNLAAHVLTSAGAPRDKIALSVLGAKGAENWTYGGLQDAVRGTATGLRRAGFEPGDILLMRLGNTVDFPIAYLGAIAAGVVPVPTSAQLTAPEVAGMIDQIAPAGILRASGISCPDTALPKIDSAALRAMRDLPPAPWQMGDPDRLAYVVFTSGTTGRPRAVAHAHRAIWARRMMIDGWYGMGASDRILHAGAFNWTFTLGTGLMDPWTCGATALIPAEGTSPADLPALLRQHQATLLAAVPGVYRKMLSAGAPLALPHLRHGLAAGDRLSDDLRDAWQAATGTQIHEAFGMSECSTFLSASPDRPADRGCTGAAQPGRHLALVDPGDPARGPVPIGEEGIIAIHRSDPGLMLGYLGDDAATADRFAGDWFLSGDLAQMQPDGQIRYCGRSGDMMNAGGYRVSPLEVETALATIEGLAEIGVTEVFPRDANGQIRRDVTIIVAFYTGPRPLEQAWLERTAATLVARYKQPRAWVHVPDLPRNPNGKLQRRALPALWEALNAS</sequence>
<gene>
    <name evidence="3" type="primary">lcfB_1</name>
    <name evidence="3" type="ORF">PSAL_007870</name>
</gene>
<evidence type="ECO:0000259" key="2">
    <source>
        <dbReference type="Pfam" id="PF00501"/>
    </source>
</evidence>
<evidence type="ECO:0000313" key="4">
    <source>
        <dbReference type="Proteomes" id="UP000283786"/>
    </source>
</evidence>
<keyword evidence="4" id="KW-1185">Reference proteome</keyword>
<dbReference type="InterPro" id="IPR020845">
    <property type="entry name" value="AMP-binding_CS"/>
</dbReference>
<dbReference type="GO" id="GO:0044550">
    <property type="term" value="P:secondary metabolite biosynthetic process"/>
    <property type="evidence" value="ECO:0007669"/>
    <property type="project" value="TreeGrafter"/>
</dbReference>
<feature type="domain" description="AMP-dependent synthetase/ligase" evidence="2">
    <location>
        <begin position="28"/>
        <end position="372"/>
    </location>
</feature>
<protein>
    <submittedName>
        <fullName evidence="3">Long-chain-fatty-acid--CoA ligase</fullName>
        <ecNumber evidence="3">6.2.1.3</ecNumber>
    </submittedName>
</protein>
<dbReference type="GO" id="GO:0004467">
    <property type="term" value="F:long-chain fatty acid-CoA ligase activity"/>
    <property type="evidence" value="ECO:0007669"/>
    <property type="project" value="UniProtKB-EC"/>
</dbReference>
<dbReference type="PROSITE" id="PS00455">
    <property type="entry name" value="AMP_BINDING"/>
    <property type="match status" value="1"/>
</dbReference>
<proteinExistence type="predicted"/>
<evidence type="ECO:0000313" key="3">
    <source>
        <dbReference type="EMBL" id="QPM89566.1"/>
    </source>
</evidence>
<dbReference type="Gene3D" id="3.40.50.12780">
    <property type="entry name" value="N-terminal domain of ligase-like"/>
    <property type="match status" value="1"/>
</dbReference>
<dbReference type="Pfam" id="PF00501">
    <property type="entry name" value="AMP-binding"/>
    <property type="match status" value="1"/>
</dbReference>
<dbReference type="InterPro" id="IPR042099">
    <property type="entry name" value="ANL_N_sf"/>
</dbReference>
<dbReference type="OrthoDB" id="9803968at2"/>
<dbReference type="Proteomes" id="UP000283786">
    <property type="component" value="Chromosome"/>
</dbReference>
<dbReference type="InterPro" id="IPR045851">
    <property type="entry name" value="AMP-bd_C_sf"/>
</dbReference>
<reference evidence="3 4" key="1">
    <citation type="submission" date="2020-08" db="EMBL/GenBank/DDBJ databases">
        <title>Genome sequence of Rhodobacteraceae bacterium Lw-13e.</title>
        <authorList>
            <person name="Poehlein A."/>
            <person name="Wolter L."/>
            <person name="Daniel R."/>
            <person name="Brinkhoff T."/>
        </authorList>
    </citation>
    <scope>NUCLEOTIDE SEQUENCE [LARGE SCALE GENOMIC DNA]</scope>
    <source>
        <strain evidence="3 4">Lw-13e</strain>
    </source>
</reference>
<dbReference type="EMBL" id="CP060436">
    <property type="protein sequence ID" value="QPM89566.1"/>
    <property type="molecule type" value="Genomic_DNA"/>
</dbReference>
<keyword evidence="1 3" id="KW-0436">Ligase</keyword>
<dbReference type="KEGG" id="palw:PSAL_007870"/>
<dbReference type="SUPFAM" id="SSF56801">
    <property type="entry name" value="Acetyl-CoA synthetase-like"/>
    <property type="match status" value="1"/>
</dbReference>
<name>A0A418SDZ1_9RHOB</name>
<dbReference type="Gene3D" id="3.30.300.30">
    <property type="match status" value="1"/>
</dbReference>